<reference evidence="2 3" key="1">
    <citation type="journal article" date="2024" name="Genome Biol. Evol.">
        <title>Chromosome-level genome assembly of the viviparous eelpout Zoarces viviparus.</title>
        <authorList>
            <person name="Fuhrmann N."/>
            <person name="Brasseur M.V."/>
            <person name="Bakowski C.E."/>
            <person name="Podsiadlowski L."/>
            <person name="Prost S."/>
            <person name="Krehenwinkel H."/>
            <person name="Mayer C."/>
        </authorList>
    </citation>
    <scope>NUCLEOTIDE SEQUENCE [LARGE SCALE GENOMIC DNA]</scope>
    <source>
        <strain evidence="2">NO-MEL_2022_Ind0_liver</strain>
    </source>
</reference>
<evidence type="ECO:0000313" key="3">
    <source>
        <dbReference type="Proteomes" id="UP001488805"/>
    </source>
</evidence>
<comment type="caution">
    <text evidence="2">The sequence shown here is derived from an EMBL/GenBank/DDBJ whole genome shotgun (WGS) entry which is preliminary data.</text>
</comment>
<sequence length="112" mass="12516">MSKMCAVRLLRVSVHERLGAAAEDVLLRVEKGEEAAEIPALRALLTERLTAAAEEIVGLFEETVAEYEDRAERSEREIQRQKRLLDAVLKPEVKLHRAGGSRGESRRHASVS</sequence>
<keyword evidence="3" id="KW-1185">Reference proteome</keyword>
<name>A0AAW1EYC5_ZOAVI</name>
<protein>
    <submittedName>
        <fullName evidence="2">Uncharacterized protein</fullName>
    </submittedName>
</protein>
<accession>A0AAW1EYC5</accession>
<keyword evidence="1" id="KW-0175">Coiled coil</keyword>
<gene>
    <name evidence="2" type="ORF">VZT92_015730</name>
</gene>
<organism evidence="2 3">
    <name type="scientific">Zoarces viviparus</name>
    <name type="common">Viviparous eelpout</name>
    <name type="synonym">Blennius viviparus</name>
    <dbReference type="NCBI Taxonomy" id="48416"/>
    <lineage>
        <taxon>Eukaryota</taxon>
        <taxon>Metazoa</taxon>
        <taxon>Chordata</taxon>
        <taxon>Craniata</taxon>
        <taxon>Vertebrata</taxon>
        <taxon>Euteleostomi</taxon>
        <taxon>Actinopterygii</taxon>
        <taxon>Neopterygii</taxon>
        <taxon>Teleostei</taxon>
        <taxon>Neoteleostei</taxon>
        <taxon>Acanthomorphata</taxon>
        <taxon>Eupercaria</taxon>
        <taxon>Perciformes</taxon>
        <taxon>Cottioidei</taxon>
        <taxon>Zoarcales</taxon>
        <taxon>Zoarcidae</taxon>
        <taxon>Zoarcinae</taxon>
        <taxon>Zoarces</taxon>
    </lineage>
</organism>
<dbReference type="AlphaFoldDB" id="A0AAW1EYC5"/>
<dbReference type="Proteomes" id="UP001488805">
    <property type="component" value="Unassembled WGS sequence"/>
</dbReference>
<evidence type="ECO:0000313" key="2">
    <source>
        <dbReference type="EMBL" id="KAK9527065.1"/>
    </source>
</evidence>
<feature type="coiled-coil region" evidence="1">
    <location>
        <begin position="57"/>
        <end position="84"/>
    </location>
</feature>
<dbReference type="EMBL" id="JBCEZU010000123">
    <property type="protein sequence ID" value="KAK9527065.1"/>
    <property type="molecule type" value="Genomic_DNA"/>
</dbReference>
<proteinExistence type="predicted"/>
<evidence type="ECO:0000256" key="1">
    <source>
        <dbReference type="SAM" id="Coils"/>
    </source>
</evidence>